<dbReference type="InterPro" id="IPR014825">
    <property type="entry name" value="DNA_alkylation"/>
</dbReference>
<dbReference type="SUPFAM" id="SSF48371">
    <property type="entry name" value="ARM repeat"/>
    <property type="match status" value="1"/>
</dbReference>
<comment type="caution">
    <text evidence="1">The sequence shown here is derived from an EMBL/GenBank/DDBJ whole genome shotgun (WGS) entry which is preliminary data.</text>
</comment>
<gene>
    <name evidence="1" type="ORF">MMF94_32645</name>
</gene>
<dbReference type="EMBL" id="JAKXMK010000032">
    <property type="protein sequence ID" value="MCH6170476.1"/>
    <property type="molecule type" value="Genomic_DNA"/>
</dbReference>
<name>A0ABS9TPM2_9PSEU</name>
<keyword evidence="2" id="KW-1185">Reference proteome</keyword>
<dbReference type="PANTHER" id="PTHR34070:SF1">
    <property type="entry name" value="DNA ALKYLATION REPAIR PROTEIN"/>
    <property type="match status" value="1"/>
</dbReference>
<evidence type="ECO:0000313" key="1">
    <source>
        <dbReference type="EMBL" id="MCH6170476.1"/>
    </source>
</evidence>
<dbReference type="PANTHER" id="PTHR34070">
    <property type="entry name" value="ARMADILLO-TYPE FOLD"/>
    <property type="match status" value="1"/>
</dbReference>
<accession>A0ABS9TPM2</accession>
<dbReference type="RefSeq" id="WP_241041274.1">
    <property type="nucleotide sequence ID" value="NZ_BAAAJF010000030.1"/>
</dbReference>
<dbReference type="Gene3D" id="1.25.10.90">
    <property type="match status" value="1"/>
</dbReference>
<dbReference type="Proteomes" id="UP001299970">
    <property type="component" value="Unassembled WGS sequence"/>
</dbReference>
<dbReference type="InterPro" id="IPR016024">
    <property type="entry name" value="ARM-type_fold"/>
</dbReference>
<reference evidence="1 2" key="1">
    <citation type="submission" date="2022-03" db="EMBL/GenBank/DDBJ databases">
        <title>Pseudonocardia alaer sp. nov., a novel actinomycete isolated from reed forest soil.</title>
        <authorList>
            <person name="Wang L."/>
        </authorList>
    </citation>
    <scope>NUCLEOTIDE SEQUENCE [LARGE SCALE GENOMIC DNA]</scope>
    <source>
        <strain evidence="1 2">Y-16303</strain>
    </source>
</reference>
<sequence length="238" mass="27049">MTDHGPRSGTGVLPIVERARIGLAELADPVAAPQMQRYMKSEMPFRGVPKPARIQLVRMLVAECPLPDAAALRSAAEELWTGARFREERYLALALVDHSRYRRWPDPSWVPLLRDWIVTGAWWDFTDDITSRRIGPLLRAHPAQLTPVLRAWATDEDRWLRRTAVISQLGSGAATDLDLLRYAVEANLGDPDFFLRKGIGWALRRHTRVDPDWVREFVADHPGLSPLSRREALKHLGE</sequence>
<protein>
    <submittedName>
        <fullName evidence="1">DNA alkylation repair protein</fullName>
    </submittedName>
</protein>
<proteinExistence type="predicted"/>
<organism evidence="1 2">
    <name type="scientific">Pseudonocardia alaniniphila</name>
    <dbReference type="NCBI Taxonomy" id="75291"/>
    <lineage>
        <taxon>Bacteria</taxon>
        <taxon>Bacillati</taxon>
        <taxon>Actinomycetota</taxon>
        <taxon>Actinomycetes</taxon>
        <taxon>Pseudonocardiales</taxon>
        <taxon>Pseudonocardiaceae</taxon>
        <taxon>Pseudonocardia</taxon>
    </lineage>
</organism>
<dbReference type="Pfam" id="PF08713">
    <property type="entry name" value="DNA_alkylation"/>
    <property type="match status" value="1"/>
</dbReference>
<evidence type="ECO:0000313" key="2">
    <source>
        <dbReference type="Proteomes" id="UP001299970"/>
    </source>
</evidence>
<dbReference type="CDD" id="cd07064">
    <property type="entry name" value="AlkD_like_1"/>
    <property type="match status" value="1"/>
</dbReference>